<evidence type="ECO:0000256" key="7">
    <source>
        <dbReference type="SAM" id="MobiDB-lite"/>
    </source>
</evidence>
<feature type="region of interest" description="Disordered" evidence="7">
    <location>
        <begin position="100"/>
        <end position="124"/>
    </location>
</feature>
<name>A0A058Z217_FONAL</name>
<dbReference type="eggNOG" id="KOG2524">
    <property type="taxonomic scope" value="Eukaryota"/>
</dbReference>
<dbReference type="STRING" id="691883.A0A058Z217"/>
<dbReference type="AlphaFoldDB" id="A0A058Z217"/>
<dbReference type="EC" id="3.2.2.-" evidence="6"/>
<evidence type="ECO:0000256" key="2">
    <source>
        <dbReference type="ARBA" id="ARBA00035119"/>
    </source>
</evidence>
<reference evidence="8" key="1">
    <citation type="submission" date="2013-04" db="EMBL/GenBank/DDBJ databases">
        <title>The Genome Sequence of Fonticula alba ATCC 38817.</title>
        <authorList>
            <consortium name="The Broad Institute Genomics Platform"/>
            <person name="Russ C."/>
            <person name="Cuomo C."/>
            <person name="Burger G."/>
            <person name="Gray M.W."/>
            <person name="Holland P.W.H."/>
            <person name="King N."/>
            <person name="Lang F.B.F."/>
            <person name="Roger A.J."/>
            <person name="Ruiz-Trillo I."/>
            <person name="Brown M."/>
            <person name="Walker B."/>
            <person name="Young S."/>
            <person name="Zeng Q."/>
            <person name="Gargeya S."/>
            <person name="Fitzgerald M."/>
            <person name="Haas B."/>
            <person name="Abouelleil A."/>
            <person name="Allen A.W."/>
            <person name="Alvarado L."/>
            <person name="Arachchi H.M."/>
            <person name="Berlin A.M."/>
            <person name="Chapman S.B."/>
            <person name="Gainer-Dewar J."/>
            <person name="Goldberg J."/>
            <person name="Griggs A."/>
            <person name="Gujja S."/>
            <person name="Hansen M."/>
            <person name="Howarth C."/>
            <person name="Imamovic A."/>
            <person name="Ireland A."/>
            <person name="Larimer J."/>
            <person name="McCowan C."/>
            <person name="Murphy C."/>
            <person name="Pearson M."/>
            <person name="Poon T.W."/>
            <person name="Priest M."/>
            <person name="Roberts A."/>
            <person name="Saif S."/>
            <person name="Shea T."/>
            <person name="Sisk P."/>
            <person name="Sykes S."/>
            <person name="Wortman J."/>
            <person name="Nusbaum C."/>
            <person name="Birren B."/>
        </authorList>
    </citation>
    <scope>NUCLEOTIDE SEQUENCE [LARGE SCALE GENOMIC DNA]</scope>
    <source>
        <strain evidence="8">ATCC 38817</strain>
    </source>
</reference>
<evidence type="ECO:0000256" key="6">
    <source>
        <dbReference type="RuleBase" id="RU365002"/>
    </source>
</evidence>
<dbReference type="EMBL" id="KB932209">
    <property type="protein sequence ID" value="KCV68329.1"/>
    <property type="molecule type" value="Genomic_DNA"/>
</dbReference>
<accession>A0A058Z217</accession>
<evidence type="ECO:0000256" key="3">
    <source>
        <dbReference type="ARBA" id="ARBA00035306"/>
    </source>
</evidence>
<dbReference type="PANTHER" id="PTHR21314:SF0">
    <property type="entry name" value="QUEUOSINE 5'-PHOSPHATE N-GLYCOSYLASE_HYDROLASE"/>
    <property type="match status" value="1"/>
</dbReference>
<dbReference type="GO" id="GO:0006400">
    <property type="term" value="P:tRNA modification"/>
    <property type="evidence" value="ECO:0007669"/>
    <property type="project" value="TreeGrafter"/>
</dbReference>
<dbReference type="GO" id="GO:0016787">
    <property type="term" value="F:hydrolase activity"/>
    <property type="evidence" value="ECO:0007669"/>
    <property type="project" value="UniProtKB-KW"/>
</dbReference>
<comment type="catalytic activity">
    <reaction evidence="5 6">
        <text>queuosine 5'-phosphate + H2O = queuine + D-ribose 5-phosphate</text>
        <dbReference type="Rhea" id="RHEA:75387"/>
        <dbReference type="ChEBI" id="CHEBI:15377"/>
        <dbReference type="ChEBI" id="CHEBI:17433"/>
        <dbReference type="ChEBI" id="CHEBI:78346"/>
        <dbReference type="ChEBI" id="CHEBI:194371"/>
    </reaction>
    <physiologicalReaction direction="left-to-right" evidence="5 6">
        <dbReference type="Rhea" id="RHEA:75388"/>
    </physiologicalReaction>
</comment>
<dbReference type="GeneID" id="20529971"/>
<dbReference type="PANTHER" id="PTHR21314">
    <property type="entry name" value="QUEUOSINE 5'-PHOSPHATE N-GLYCOSYLASE_HYDROLASE-RELATED"/>
    <property type="match status" value="1"/>
</dbReference>
<dbReference type="Pfam" id="PF10343">
    <property type="entry name" value="Q_salvage"/>
    <property type="match status" value="3"/>
</dbReference>
<gene>
    <name evidence="8" type="ORF">H696_05246</name>
</gene>
<comment type="similarity">
    <text evidence="2 6">Belongs to the QNG1 protein family.</text>
</comment>
<keyword evidence="1 6" id="KW-0378">Hydrolase</keyword>
<evidence type="ECO:0000313" key="9">
    <source>
        <dbReference type="Proteomes" id="UP000030693"/>
    </source>
</evidence>
<organism evidence="8">
    <name type="scientific">Fonticula alba</name>
    <name type="common">Slime mold</name>
    <dbReference type="NCBI Taxonomy" id="691883"/>
    <lineage>
        <taxon>Eukaryota</taxon>
        <taxon>Rotosphaerida</taxon>
        <taxon>Fonticulaceae</taxon>
        <taxon>Fonticula</taxon>
    </lineage>
</organism>
<protein>
    <recommendedName>
        <fullName evidence="3 6">Queuosine 5'-phosphate N-glycosylase/hydrolase</fullName>
        <ecNumber evidence="6">3.2.2.-</ecNumber>
    </recommendedName>
    <alternativeName>
        <fullName evidence="4 6">Queuosine-nucleotide N-glycosylase/hydrolase</fullName>
    </alternativeName>
</protein>
<proteinExistence type="inferred from homology"/>
<evidence type="ECO:0000256" key="1">
    <source>
        <dbReference type="ARBA" id="ARBA00022801"/>
    </source>
</evidence>
<comment type="function">
    <text evidence="6">Catalyzes the hydrolysis of queuosine 5'-phosphate, releasing the nucleobase queuine (q). Is required for salvage of queuine from exogenous queuosine (Q) that is imported and then converted to queuosine 5'-phosphate intracellularly.</text>
</comment>
<dbReference type="RefSeq" id="XP_009497383.1">
    <property type="nucleotide sequence ID" value="XM_009499108.1"/>
</dbReference>
<sequence length="526" mass="54644">MARAARATDDIREIRQAADQLLRLATGAPAGEYQPSPAAADPDAAAAALRAFDVNQAAAAWQRYHSHPRAGALVRWAGAYLNPAAPGFADQALEALRQAAAGPTPEGAKPASPPGTDDWSTLPPAEQDLADREMLDFVFLIDLLNFGTWPDPEDVEAARQAGAAHGGVFGVTWAGRRQEGYAGLCAAVLRAAAAGVPVARPAFWLAADDRLLEAVFLGEAGAPGIPLLAERVALLRAAGRGLAEHGLTSYAEFVDRFARCGSLKVSGPGGMQLCACGTLPGRSGPPCAQALLRALQAGLPAACFAGDVAIYAPAPSGSDAVDWLDHVSPAPGETYFDGEHGQGPSFQVPLLKRAQILVADTWAAVSGRGPAAFVPASIQKLTMFADNRVPQALRHIGMLQIVAPPLEARLRRSAQAGPSSAGGAAGSASSASGYGAAYGRGAAFGRDAYLDAGSSAEIEIRAASVVAVDRLRAEMQQTLAQAAQHGRRSAPTVTALQIDYLLWEWAKRDAAAMADISTHRTRTTNY</sequence>
<dbReference type="OrthoDB" id="416777at2759"/>
<keyword evidence="9" id="KW-1185">Reference proteome</keyword>
<dbReference type="Proteomes" id="UP000030693">
    <property type="component" value="Unassembled WGS sequence"/>
</dbReference>
<evidence type="ECO:0000256" key="4">
    <source>
        <dbReference type="ARBA" id="ARBA00035393"/>
    </source>
</evidence>
<evidence type="ECO:0000313" key="8">
    <source>
        <dbReference type="EMBL" id="KCV68329.1"/>
    </source>
</evidence>
<evidence type="ECO:0000256" key="5">
    <source>
        <dbReference type="ARBA" id="ARBA00048204"/>
    </source>
</evidence>
<dbReference type="InterPro" id="IPR019438">
    <property type="entry name" value="Q_salvage"/>
</dbReference>